<dbReference type="GO" id="GO:0048038">
    <property type="term" value="F:quinone binding"/>
    <property type="evidence" value="ECO:0007669"/>
    <property type="project" value="InterPro"/>
</dbReference>
<dbReference type="EMBL" id="CAFBQP010000078">
    <property type="protein sequence ID" value="CAB5066512.1"/>
    <property type="molecule type" value="Genomic_DNA"/>
</dbReference>
<dbReference type="PANTHER" id="PTHR10638">
    <property type="entry name" value="COPPER AMINE OXIDASE"/>
    <property type="match status" value="1"/>
</dbReference>
<comment type="similarity">
    <text evidence="1">Belongs to the copper/topaquinone oxidase family.</text>
</comment>
<dbReference type="Pfam" id="PF02727">
    <property type="entry name" value="Cu_amine_oxidN2"/>
    <property type="match status" value="1"/>
</dbReference>
<keyword evidence="4" id="KW-0560">Oxidoreductase</keyword>
<evidence type="ECO:0000313" key="9">
    <source>
        <dbReference type="EMBL" id="CAB4748736.1"/>
    </source>
</evidence>
<dbReference type="GO" id="GO:0009308">
    <property type="term" value="P:amine metabolic process"/>
    <property type="evidence" value="ECO:0007669"/>
    <property type="project" value="InterPro"/>
</dbReference>
<dbReference type="InterPro" id="IPR036460">
    <property type="entry name" value="Cu_amine_oxidase_C_sf"/>
</dbReference>
<dbReference type="AlphaFoldDB" id="A0A6J6TNM6"/>
<keyword evidence="3" id="KW-0801">TPQ</keyword>
<dbReference type="Gene3D" id="2.70.98.20">
    <property type="entry name" value="Copper amine oxidase, catalytic domain"/>
    <property type="match status" value="1"/>
</dbReference>
<dbReference type="PANTHER" id="PTHR10638:SF41">
    <property type="entry name" value="AMINE OXIDASE"/>
    <property type="match status" value="1"/>
</dbReference>
<dbReference type="Pfam" id="PF01179">
    <property type="entry name" value="Cu_amine_oxid"/>
    <property type="match status" value="1"/>
</dbReference>
<dbReference type="Gene3D" id="3.10.450.40">
    <property type="match status" value="2"/>
</dbReference>
<gene>
    <name evidence="8" type="ORF">UFOPK2602_01575</name>
    <name evidence="9" type="ORF">UFOPK2806_00880</name>
    <name evidence="10" type="ORF">UFOPK3417_00925</name>
    <name evidence="11" type="ORF">UFOPK4306_01840</name>
</gene>
<dbReference type="EMBL" id="CAFBLR010000077">
    <property type="protein sequence ID" value="CAB4874533.1"/>
    <property type="molecule type" value="Genomic_DNA"/>
</dbReference>
<sequence length="664" mass="71253">MKRRVSGLLRWPVRLLVPGALVLVSACSGWGGGDKADSPAEVVALSAPAKAQHPLDGLTAAELDTFRTVLADKGLVVGSEFPYIAVDEPDKASVLAWKPGSTLRRRVFAVVRREHRTYEAVVDLAERSLVSWTEKPGAHTGFAESEFGIGVSAASADTRFVTALSKRSLALADVTLYTFAGGSTNGPGEAGHRIARVLPYVTSGDPATVLSRPVEGLFASVDLDTGEVLSVTDTGVVTVPPTAVPPKRQRPPLEPVVFASGRSNVQVDGTQIGWDGWSLRWRANRRSGVEIADVRFDGGTGERRVMYEGSLADLFVPYQHPDPSWTFRTLLDSAEFGMGSTMSSLQPGVDCPTTSTFFDVVLPNDRAQAQVKPRSMCVFERPTGNPSYRHERDAAPETELVLRWISVVGNYDYIVDNVFGVDGSMRFHVYAAGIALQRGTSAATAADAHDIGEDEHGVLVGNGLLAVNHDHFMSFRLDLDVGETDNRVVRQALVPNEVGGNPARTDIWKVSEQVVASEAAARYTPDARAPERLLVQSALANGPLGHHPGYEIDFGNSVAVAPASSVSDPGSRRGGWAAETLWVTPYAQGEQFASGLYVPDGSADAGLPAWTAADRSLTNTDLVVWFTVGFHHVVRTEDLPNMPAHEGGFGLRPADMFPSNPLLR</sequence>
<feature type="domain" description="Copper amine oxidase N2-terminal" evidence="7">
    <location>
        <begin position="53"/>
        <end position="133"/>
    </location>
</feature>
<evidence type="ECO:0000256" key="2">
    <source>
        <dbReference type="ARBA" id="ARBA00022723"/>
    </source>
</evidence>
<evidence type="ECO:0000256" key="4">
    <source>
        <dbReference type="ARBA" id="ARBA00023002"/>
    </source>
</evidence>
<evidence type="ECO:0000259" key="7">
    <source>
        <dbReference type="Pfam" id="PF02727"/>
    </source>
</evidence>
<dbReference type="GO" id="GO:0005507">
    <property type="term" value="F:copper ion binding"/>
    <property type="evidence" value="ECO:0007669"/>
    <property type="project" value="InterPro"/>
</dbReference>
<evidence type="ECO:0000256" key="3">
    <source>
        <dbReference type="ARBA" id="ARBA00022772"/>
    </source>
</evidence>
<protein>
    <submittedName>
        <fullName evidence="9">Unannotated protein</fullName>
    </submittedName>
</protein>
<proteinExistence type="inferred from homology"/>
<dbReference type="EMBL" id="CAEZXX010000117">
    <property type="protein sequence ID" value="CAB4718615.1"/>
    <property type="molecule type" value="Genomic_DNA"/>
</dbReference>
<dbReference type="InterPro" id="IPR015800">
    <property type="entry name" value="Cu_amine_oxidase_N2"/>
</dbReference>
<name>A0A6J6TNM6_9ZZZZ</name>
<dbReference type="GO" id="GO:0008131">
    <property type="term" value="F:primary methylamine oxidase activity"/>
    <property type="evidence" value="ECO:0007669"/>
    <property type="project" value="InterPro"/>
</dbReference>
<evidence type="ECO:0000313" key="8">
    <source>
        <dbReference type="EMBL" id="CAB4718615.1"/>
    </source>
</evidence>
<evidence type="ECO:0000256" key="1">
    <source>
        <dbReference type="ARBA" id="ARBA00007983"/>
    </source>
</evidence>
<dbReference type="SUPFAM" id="SSF54416">
    <property type="entry name" value="Amine oxidase N-terminal region"/>
    <property type="match status" value="2"/>
</dbReference>
<accession>A0A6J6TNM6</accession>
<dbReference type="InterPro" id="IPR049947">
    <property type="entry name" value="Cu_Am_Ox_Cu-bd"/>
</dbReference>
<dbReference type="InterPro" id="IPR000269">
    <property type="entry name" value="Cu_amine_oxidase"/>
</dbReference>
<organism evidence="9">
    <name type="scientific">freshwater metagenome</name>
    <dbReference type="NCBI Taxonomy" id="449393"/>
    <lineage>
        <taxon>unclassified sequences</taxon>
        <taxon>metagenomes</taxon>
        <taxon>ecological metagenomes</taxon>
    </lineage>
</organism>
<dbReference type="PROSITE" id="PS51257">
    <property type="entry name" value="PROKAR_LIPOPROTEIN"/>
    <property type="match status" value="1"/>
</dbReference>
<dbReference type="InterPro" id="IPR016182">
    <property type="entry name" value="Cu_amine_oxidase_N-reg"/>
</dbReference>
<keyword evidence="2" id="KW-0479">Metal-binding</keyword>
<feature type="domain" description="Copper amine oxidase catalytic" evidence="6">
    <location>
        <begin position="265"/>
        <end position="662"/>
    </location>
</feature>
<dbReference type="PROSITE" id="PS01165">
    <property type="entry name" value="COPPER_AMINE_OXID_2"/>
    <property type="match status" value="1"/>
</dbReference>
<keyword evidence="5" id="KW-0186">Copper</keyword>
<dbReference type="SUPFAM" id="SSF49998">
    <property type="entry name" value="Amine oxidase catalytic domain"/>
    <property type="match status" value="1"/>
</dbReference>
<evidence type="ECO:0000259" key="6">
    <source>
        <dbReference type="Pfam" id="PF01179"/>
    </source>
</evidence>
<evidence type="ECO:0000313" key="11">
    <source>
        <dbReference type="EMBL" id="CAB5066512.1"/>
    </source>
</evidence>
<reference evidence="9" key="1">
    <citation type="submission" date="2020-05" db="EMBL/GenBank/DDBJ databases">
        <authorList>
            <person name="Chiriac C."/>
            <person name="Salcher M."/>
            <person name="Ghai R."/>
            <person name="Kavagutti S V."/>
        </authorList>
    </citation>
    <scope>NUCLEOTIDE SEQUENCE</scope>
</reference>
<dbReference type="InterPro" id="IPR015798">
    <property type="entry name" value="Cu_amine_oxidase_C"/>
</dbReference>
<dbReference type="EMBL" id="CAEZYY010000008">
    <property type="protein sequence ID" value="CAB4748736.1"/>
    <property type="molecule type" value="Genomic_DNA"/>
</dbReference>
<evidence type="ECO:0000313" key="10">
    <source>
        <dbReference type="EMBL" id="CAB4874533.1"/>
    </source>
</evidence>
<evidence type="ECO:0000256" key="5">
    <source>
        <dbReference type="ARBA" id="ARBA00023008"/>
    </source>
</evidence>